<proteinExistence type="predicted"/>
<dbReference type="InterPro" id="IPR029787">
    <property type="entry name" value="Nucleotide_cyclase"/>
</dbReference>
<reference evidence="5" key="1">
    <citation type="submission" date="2018-09" db="EMBL/GenBank/DDBJ databases">
        <authorList>
            <person name="Zhu H."/>
        </authorList>
    </citation>
    <scope>NUCLEOTIDE SEQUENCE [LARGE SCALE GENOMIC DNA]</scope>
    <source>
        <strain evidence="5">K2R23-3</strain>
    </source>
</reference>
<sequence length="686" mass="79175">MNYSSTDASDIRDFMHQFATKNPFDMTFILQKSATNEYVVRYFNELAANFSEFTMEESGYASRCFSVDLWTVLKKAIRELPNHQAGLSQKLIVAMEPKLHVFDAKILSIQLDEEEEYIYVSLTDQTHVEAERVSLLETKEKYESILDHNLDPLVSVDESGVILYVNPAVLQSFGYMNHDIEHSTLLDYIDSASKSSFVELMNQSFLGLSVELEECSFLHKNGHYLPVYVKTIPIVVNNLVKGIHVIIRDTSPHVENKEKLFYLSYHDHLTGLWNRRALKEHLREDTRFAELHGEELAVIYIDLDRFKLINDSLGYNAGDDLMKRIADRLNTVAIRNSRVYRHSGDEFVFVVRKADRLLAEQFVKVVLDELNKPFYIEHQEYFISASAGISLFPTDGKEMDVLLKKADQALFYVKDRGRAHFRFFREEMNHSFPNEALMESHLRRAIEMDELYIHYQPQVNLKTGQINSFEALLRWDNKTFGFVPPSQFIPIAEESGLILQLGDWVLEKVCHQLQEWQQKGYHHMRIAVNISPKQFKQETFSFYVESLLAQYQVSPEALEVEITESAMTNMRETLTVLNSLKKIGVVISIDDFGTGYSSLSYLKRYPIDIIKIDQSFIRGIETDEKNAAIAKTIIQLAQNLGMEVIAEGVEKLLQVDILKEANCHKAQGYYFSQPVSMNEVIARYFA</sequence>
<accession>A0A385YUD3</accession>
<dbReference type="PANTHER" id="PTHR44757:SF2">
    <property type="entry name" value="BIOFILM ARCHITECTURE MAINTENANCE PROTEIN MBAA"/>
    <property type="match status" value="1"/>
</dbReference>
<evidence type="ECO:0000313" key="4">
    <source>
        <dbReference type="EMBL" id="AYC29073.1"/>
    </source>
</evidence>
<dbReference type="CDD" id="cd00130">
    <property type="entry name" value="PAS"/>
    <property type="match status" value="1"/>
</dbReference>
<dbReference type="CDD" id="cd01949">
    <property type="entry name" value="GGDEF"/>
    <property type="match status" value="1"/>
</dbReference>
<evidence type="ECO:0000259" key="1">
    <source>
        <dbReference type="PROSITE" id="PS50112"/>
    </source>
</evidence>
<name>A0A385YUD3_9BACL</name>
<dbReference type="Pfam" id="PF00989">
    <property type="entry name" value="PAS"/>
    <property type="match status" value="1"/>
</dbReference>
<dbReference type="SMART" id="SM00052">
    <property type="entry name" value="EAL"/>
    <property type="match status" value="1"/>
</dbReference>
<dbReference type="InterPro" id="IPR013767">
    <property type="entry name" value="PAS_fold"/>
</dbReference>
<dbReference type="Pfam" id="PF00990">
    <property type="entry name" value="GGDEF"/>
    <property type="match status" value="1"/>
</dbReference>
<dbReference type="GO" id="GO:0006355">
    <property type="term" value="P:regulation of DNA-templated transcription"/>
    <property type="evidence" value="ECO:0007669"/>
    <property type="project" value="InterPro"/>
</dbReference>
<evidence type="ECO:0000259" key="3">
    <source>
        <dbReference type="PROSITE" id="PS50887"/>
    </source>
</evidence>
<dbReference type="Gene3D" id="3.30.70.270">
    <property type="match status" value="1"/>
</dbReference>
<dbReference type="PROSITE" id="PS50883">
    <property type="entry name" value="EAL"/>
    <property type="match status" value="1"/>
</dbReference>
<dbReference type="PANTHER" id="PTHR44757">
    <property type="entry name" value="DIGUANYLATE CYCLASE DGCP"/>
    <property type="match status" value="1"/>
</dbReference>
<dbReference type="Gene3D" id="3.30.450.20">
    <property type="entry name" value="PAS domain"/>
    <property type="match status" value="1"/>
</dbReference>
<feature type="domain" description="EAL" evidence="2">
    <location>
        <begin position="435"/>
        <end position="686"/>
    </location>
</feature>
<dbReference type="SUPFAM" id="SSF55785">
    <property type="entry name" value="PYP-like sensor domain (PAS domain)"/>
    <property type="match status" value="1"/>
</dbReference>
<dbReference type="SMART" id="SM00267">
    <property type="entry name" value="GGDEF"/>
    <property type="match status" value="1"/>
</dbReference>
<dbReference type="InterPro" id="IPR052155">
    <property type="entry name" value="Biofilm_reg_signaling"/>
</dbReference>
<organism evidence="4 5">
    <name type="scientific">Paenisporosarcina cavernae</name>
    <dbReference type="NCBI Taxonomy" id="2320858"/>
    <lineage>
        <taxon>Bacteria</taxon>
        <taxon>Bacillati</taxon>
        <taxon>Bacillota</taxon>
        <taxon>Bacilli</taxon>
        <taxon>Bacillales</taxon>
        <taxon>Caryophanaceae</taxon>
        <taxon>Paenisporosarcina</taxon>
    </lineage>
</organism>
<protein>
    <submittedName>
        <fullName evidence="4">Phosphodiesterase</fullName>
    </submittedName>
</protein>
<dbReference type="AlphaFoldDB" id="A0A385YUD3"/>
<dbReference type="NCBIfam" id="TIGR00254">
    <property type="entry name" value="GGDEF"/>
    <property type="match status" value="1"/>
</dbReference>
<dbReference type="PROSITE" id="PS50112">
    <property type="entry name" value="PAS"/>
    <property type="match status" value="1"/>
</dbReference>
<dbReference type="Proteomes" id="UP000265725">
    <property type="component" value="Chromosome"/>
</dbReference>
<dbReference type="Gene3D" id="3.20.20.450">
    <property type="entry name" value="EAL domain"/>
    <property type="match status" value="1"/>
</dbReference>
<dbReference type="PROSITE" id="PS50887">
    <property type="entry name" value="GGDEF"/>
    <property type="match status" value="1"/>
</dbReference>
<dbReference type="SUPFAM" id="SSF55073">
    <property type="entry name" value="Nucleotide cyclase"/>
    <property type="match status" value="1"/>
</dbReference>
<feature type="domain" description="GGDEF" evidence="3">
    <location>
        <begin position="294"/>
        <end position="426"/>
    </location>
</feature>
<dbReference type="InterPro" id="IPR035919">
    <property type="entry name" value="EAL_sf"/>
</dbReference>
<dbReference type="RefSeq" id="WP_119882814.1">
    <property type="nucleotide sequence ID" value="NZ_CP032418.1"/>
</dbReference>
<evidence type="ECO:0000259" key="2">
    <source>
        <dbReference type="PROSITE" id="PS50883"/>
    </source>
</evidence>
<dbReference type="InterPro" id="IPR000014">
    <property type="entry name" value="PAS"/>
</dbReference>
<dbReference type="FunFam" id="3.20.20.450:FF:000001">
    <property type="entry name" value="Cyclic di-GMP phosphodiesterase yahA"/>
    <property type="match status" value="1"/>
</dbReference>
<dbReference type="InterPro" id="IPR043128">
    <property type="entry name" value="Rev_trsase/Diguanyl_cyclase"/>
</dbReference>
<dbReference type="NCBIfam" id="TIGR00229">
    <property type="entry name" value="sensory_box"/>
    <property type="match status" value="1"/>
</dbReference>
<dbReference type="InterPro" id="IPR000160">
    <property type="entry name" value="GGDEF_dom"/>
</dbReference>
<dbReference type="CDD" id="cd01948">
    <property type="entry name" value="EAL"/>
    <property type="match status" value="1"/>
</dbReference>
<dbReference type="EMBL" id="CP032418">
    <property type="protein sequence ID" value="AYC29073.1"/>
    <property type="molecule type" value="Genomic_DNA"/>
</dbReference>
<feature type="domain" description="PAS" evidence="1">
    <location>
        <begin position="138"/>
        <end position="208"/>
    </location>
</feature>
<dbReference type="SMART" id="SM00091">
    <property type="entry name" value="PAS"/>
    <property type="match status" value="1"/>
</dbReference>
<dbReference type="InterPro" id="IPR001633">
    <property type="entry name" value="EAL_dom"/>
</dbReference>
<dbReference type="InterPro" id="IPR035965">
    <property type="entry name" value="PAS-like_dom_sf"/>
</dbReference>
<dbReference type="Pfam" id="PF00563">
    <property type="entry name" value="EAL"/>
    <property type="match status" value="1"/>
</dbReference>
<gene>
    <name evidence="4" type="ORF">D3873_03970</name>
</gene>
<dbReference type="SUPFAM" id="SSF141868">
    <property type="entry name" value="EAL domain-like"/>
    <property type="match status" value="1"/>
</dbReference>
<dbReference type="OrthoDB" id="2624050at2"/>
<dbReference type="KEGG" id="paek:D3873_03970"/>
<evidence type="ECO:0000313" key="5">
    <source>
        <dbReference type="Proteomes" id="UP000265725"/>
    </source>
</evidence>
<keyword evidence="5" id="KW-1185">Reference proteome</keyword>